<evidence type="ECO:0000313" key="2">
    <source>
        <dbReference type="EMBL" id="SHE71730.1"/>
    </source>
</evidence>
<evidence type="ECO:0000256" key="1">
    <source>
        <dbReference type="SAM" id="SignalP"/>
    </source>
</evidence>
<dbReference type="EMBL" id="FQUO01000002">
    <property type="protein sequence ID" value="SHE71730.1"/>
    <property type="molecule type" value="Genomic_DNA"/>
</dbReference>
<keyword evidence="3" id="KW-1185">Reference proteome</keyword>
<feature type="chain" id="PRO_5012115447" evidence="1">
    <location>
        <begin position="20"/>
        <end position="216"/>
    </location>
</feature>
<feature type="signal peptide" evidence="1">
    <location>
        <begin position="1"/>
        <end position="19"/>
    </location>
</feature>
<organism evidence="2 3">
    <name type="scientific">Cnuella takakiae</name>
    <dbReference type="NCBI Taxonomy" id="1302690"/>
    <lineage>
        <taxon>Bacteria</taxon>
        <taxon>Pseudomonadati</taxon>
        <taxon>Bacteroidota</taxon>
        <taxon>Chitinophagia</taxon>
        <taxon>Chitinophagales</taxon>
        <taxon>Chitinophagaceae</taxon>
        <taxon>Cnuella</taxon>
    </lineage>
</organism>
<proteinExistence type="predicted"/>
<accession>A0A1M4VSB0</accession>
<keyword evidence="1" id="KW-0732">Signal</keyword>
<protein>
    <submittedName>
        <fullName evidence="2">Uncharacterized protein</fullName>
    </submittedName>
</protein>
<dbReference type="Proteomes" id="UP000184368">
    <property type="component" value="Unassembled WGS sequence"/>
</dbReference>
<dbReference type="AlphaFoldDB" id="A0A1M4VSB0"/>
<dbReference type="RefSeq" id="WP_143157198.1">
    <property type="nucleotide sequence ID" value="NZ_FQUO01000002.1"/>
</dbReference>
<reference evidence="2 3" key="1">
    <citation type="submission" date="2016-11" db="EMBL/GenBank/DDBJ databases">
        <authorList>
            <person name="Jaros S."/>
            <person name="Januszkiewicz K."/>
            <person name="Wedrychowicz H."/>
        </authorList>
    </citation>
    <scope>NUCLEOTIDE SEQUENCE [LARGE SCALE GENOMIC DNA]</scope>
    <source>
        <strain evidence="2 3">DSM 26897</strain>
    </source>
</reference>
<evidence type="ECO:0000313" key="3">
    <source>
        <dbReference type="Proteomes" id="UP000184368"/>
    </source>
</evidence>
<gene>
    <name evidence="2" type="ORF">SAMN05444008_102360</name>
</gene>
<sequence length="216" mass="22958">MKKLLPILLLMSLPFLADAQSGTLPSEPTTFPIPVGRGGAGLSQADKTTIDSFRLIRASIVLAEAGFGLLSDAERQMILSAYNRPVPNLDSFRRKTDLIKAEEIPGKVAISQQSLSRTPTGAVNYHLMYTADTITVLDVREVLQGTTPSVTYRIEYGVNRGVADGTIVASHAATSTSGAAATLTASTTILPGRFIWVVITAISGTLTDFGVTITYN</sequence>
<dbReference type="STRING" id="1302690.BUE76_11920"/>
<name>A0A1M4VSB0_9BACT</name>